<dbReference type="EMBL" id="GBRH01279852">
    <property type="protein sequence ID" value="JAD18043.1"/>
    <property type="molecule type" value="Transcribed_RNA"/>
</dbReference>
<proteinExistence type="predicted"/>
<reference evidence="1" key="1">
    <citation type="submission" date="2014-09" db="EMBL/GenBank/DDBJ databases">
        <authorList>
            <person name="Magalhaes I.L.F."/>
            <person name="Oliveira U."/>
            <person name="Santos F.R."/>
            <person name="Vidigal T.H.D.A."/>
            <person name="Brescovit A.D."/>
            <person name="Santos A.J."/>
        </authorList>
    </citation>
    <scope>NUCLEOTIDE SEQUENCE</scope>
    <source>
        <tissue evidence="1">Shoot tissue taken approximately 20 cm above the soil surface</tissue>
    </source>
</reference>
<sequence>MMLCPRTSYAALLGVPLARSRGR</sequence>
<name>A0A0A8XZ57_ARUDO</name>
<reference evidence="1" key="2">
    <citation type="journal article" date="2015" name="Data Brief">
        <title>Shoot transcriptome of the giant reed, Arundo donax.</title>
        <authorList>
            <person name="Barrero R.A."/>
            <person name="Guerrero F.D."/>
            <person name="Moolhuijzen P."/>
            <person name="Goolsby J.A."/>
            <person name="Tidwell J."/>
            <person name="Bellgard S.E."/>
            <person name="Bellgard M.I."/>
        </authorList>
    </citation>
    <scope>NUCLEOTIDE SEQUENCE</scope>
    <source>
        <tissue evidence="1">Shoot tissue taken approximately 20 cm above the soil surface</tissue>
    </source>
</reference>
<organism evidence="1">
    <name type="scientific">Arundo donax</name>
    <name type="common">Giant reed</name>
    <name type="synonym">Donax arundinaceus</name>
    <dbReference type="NCBI Taxonomy" id="35708"/>
    <lineage>
        <taxon>Eukaryota</taxon>
        <taxon>Viridiplantae</taxon>
        <taxon>Streptophyta</taxon>
        <taxon>Embryophyta</taxon>
        <taxon>Tracheophyta</taxon>
        <taxon>Spermatophyta</taxon>
        <taxon>Magnoliopsida</taxon>
        <taxon>Liliopsida</taxon>
        <taxon>Poales</taxon>
        <taxon>Poaceae</taxon>
        <taxon>PACMAD clade</taxon>
        <taxon>Arundinoideae</taxon>
        <taxon>Arundineae</taxon>
        <taxon>Arundo</taxon>
    </lineage>
</organism>
<evidence type="ECO:0000313" key="1">
    <source>
        <dbReference type="EMBL" id="JAD18043.1"/>
    </source>
</evidence>
<protein>
    <submittedName>
        <fullName evidence="1">Uncharacterized protein</fullName>
    </submittedName>
</protein>
<dbReference type="AlphaFoldDB" id="A0A0A8XZ57"/>
<accession>A0A0A8XZ57</accession>